<dbReference type="InterPro" id="IPR003838">
    <property type="entry name" value="ABC3_permease_C"/>
</dbReference>
<organism evidence="10 11">
    <name type="scientific">Raineya orbicola</name>
    <dbReference type="NCBI Taxonomy" id="2016530"/>
    <lineage>
        <taxon>Bacteria</taxon>
        <taxon>Pseudomonadati</taxon>
        <taxon>Bacteroidota</taxon>
        <taxon>Cytophagia</taxon>
        <taxon>Cytophagales</taxon>
        <taxon>Raineyaceae</taxon>
        <taxon>Raineya</taxon>
    </lineage>
</organism>
<dbReference type="Proteomes" id="UP000233387">
    <property type="component" value="Unassembled WGS sequence"/>
</dbReference>
<evidence type="ECO:0000313" key="11">
    <source>
        <dbReference type="Proteomes" id="UP000233387"/>
    </source>
</evidence>
<feature type="transmembrane region" description="Helical" evidence="7">
    <location>
        <begin position="283"/>
        <end position="304"/>
    </location>
</feature>
<dbReference type="PANTHER" id="PTHR30489">
    <property type="entry name" value="LIPOPROTEIN-RELEASING SYSTEM TRANSMEMBRANE PROTEIN LOLE"/>
    <property type="match status" value="1"/>
</dbReference>
<accession>A0A2N3IGD9</accession>
<dbReference type="AlphaFoldDB" id="A0A2N3IGD9"/>
<feature type="transmembrane region" description="Helical" evidence="7">
    <location>
        <begin position="381"/>
        <end position="400"/>
    </location>
</feature>
<evidence type="ECO:0000256" key="4">
    <source>
        <dbReference type="ARBA" id="ARBA00022692"/>
    </source>
</evidence>
<protein>
    <submittedName>
        <fullName evidence="10">ABC-type transport system</fullName>
    </submittedName>
</protein>
<feature type="domain" description="ABC3 transporter permease C-terminal" evidence="8">
    <location>
        <begin position="287"/>
        <end position="410"/>
    </location>
</feature>
<dbReference type="Pfam" id="PF02687">
    <property type="entry name" value="FtsX"/>
    <property type="match status" value="1"/>
</dbReference>
<dbReference type="InterPro" id="IPR025857">
    <property type="entry name" value="MacB_PCD"/>
</dbReference>
<sequence>MLLLFEIAKTQMLSRLKQSIIATLGVTFGIGMFILMISFMTGVNTLLEETMLSATPHIRIYNDIGVQKSSVLHEWKQGKQFVNVVHHIKPKKEKKNLKNGFAIVEDIRKDEQVLGVSPQVSTQVFYNYGAIQIGGSVVGVNIFEENKLFDLVSKMQAGRIEDLLTSNDGILMGVGLARKLNMNIGDKVTVSTPDGTLKVLQVRGIFKYGIGAIDDTRSYANISTVQKMLKEDTRYITDINLKLKDYYQAKTIAQAYQKRYNYKIEDWETANATILVSFTLRNIITYVTSITLLVVAGFGIYNILNMTIYEKMRDIAILKAQGFAEKDVLGIFMIQALTIGVLGGVSGLLIGFLLSWWVSTIPFDSGGFLATETFPVNFNPFHYAIGIVFGVLTTIFAGYFPARKAGKIDPVEILRG</sequence>
<dbReference type="Pfam" id="PF12704">
    <property type="entry name" value="MacB_PCD"/>
    <property type="match status" value="1"/>
</dbReference>
<evidence type="ECO:0000259" key="8">
    <source>
        <dbReference type="Pfam" id="PF02687"/>
    </source>
</evidence>
<gene>
    <name evidence="10" type="ORF">Rain11_1373</name>
</gene>
<dbReference type="RefSeq" id="WP_101358640.1">
    <property type="nucleotide sequence ID" value="NZ_NKXO01000019.1"/>
</dbReference>
<proteinExistence type="inferred from homology"/>
<comment type="subcellular location">
    <subcellularLocation>
        <location evidence="1">Cell membrane</location>
        <topology evidence="1">Multi-pass membrane protein</topology>
    </subcellularLocation>
</comment>
<dbReference type="EMBL" id="NKXO01000019">
    <property type="protein sequence ID" value="PKQ69328.1"/>
    <property type="molecule type" value="Genomic_DNA"/>
</dbReference>
<evidence type="ECO:0000256" key="6">
    <source>
        <dbReference type="ARBA" id="ARBA00023136"/>
    </source>
</evidence>
<dbReference type="OrthoDB" id="9770036at2"/>
<evidence type="ECO:0000256" key="2">
    <source>
        <dbReference type="ARBA" id="ARBA00005236"/>
    </source>
</evidence>
<keyword evidence="3" id="KW-1003">Cell membrane</keyword>
<evidence type="ECO:0000256" key="3">
    <source>
        <dbReference type="ARBA" id="ARBA00022475"/>
    </source>
</evidence>
<name>A0A2N3IGD9_9BACT</name>
<dbReference type="GO" id="GO:0098797">
    <property type="term" value="C:plasma membrane protein complex"/>
    <property type="evidence" value="ECO:0007669"/>
    <property type="project" value="TreeGrafter"/>
</dbReference>
<feature type="domain" description="MacB-like periplasmic core" evidence="9">
    <location>
        <begin position="19"/>
        <end position="255"/>
    </location>
</feature>
<keyword evidence="5 7" id="KW-1133">Transmembrane helix</keyword>
<evidence type="ECO:0000256" key="7">
    <source>
        <dbReference type="SAM" id="Phobius"/>
    </source>
</evidence>
<comment type="caution">
    <text evidence="10">The sequence shown here is derived from an EMBL/GenBank/DDBJ whole genome shotgun (WGS) entry which is preliminary data.</text>
</comment>
<dbReference type="InterPro" id="IPR051447">
    <property type="entry name" value="Lipoprotein-release_system"/>
</dbReference>
<comment type="similarity">
    <text evidence="2">Belongs to the ABC-4 integral membrane protein family. LolC/E subfamily.</text>
</comment>
<feature type="transmembrane region" description="Helical" evidence="7">
    <location>
        <begin position="20"/>
        <end position="43"/>
    </location>
</feature>
<keyword evidence="4 7" id="KW-0812">Transmembrane</keyword>
<evidence type="ECO:0000256" key="1">
    <source>
        <dbReference type="ARBA" id="ARBA00004651"/>
    </source>
</evidence>
<feature type="transmembrane region" description="Helical" evidence="7">
    <location>
        <begin position="328"/>
        <end position="358"/>
    </location>
</feature>
<dbReference type="GO" id="GO:0044874">
    <property type="term" value="P:lipoprotein localization to outer membrane"/>
    <property type="evidence" value="ECO:0007669"/>
    <property type="project" value="TreeGrafter"/>
</dbReference>
<evidence type="ECO:0000259" key="9">
    <source>
        <dbReference type="Pfam" id="PF12704"/>
    </source>
</evidence>
<dbReference type="PANTHER" id="PTHR30489:SF0">
    <property type="entry name" value="LIPOPROTEIN-RELEASING SYSTEM TRANSMEMBRANE PROTEIN LOLE"/>
    <property type="match status" value="1"/>
</dbReference>
<evidence type="ECO:0000256" key="5">
    <source>
        <dbReference type="ARBA" id="ARBA00022989"/>
    </source>
</evidence>
<reference evidence="10 11" key="1">
    <citation type="submission" date="2017-06" db="EMBL/GenBank/DDBJ databases">
        <title>Raineya orbicola gen. nov., sp. nov. a slightly thermophilic bacterium of the phylum Bacteroidetes and the description of Raineyaceae fam. nov.</title>
        <authorList>
            <person name="Albuquerque L."/>
            <person name="Polonia A.R.M."/>
            <person name="Barroso C."/>
            <person name="Froufe H.J.C."/>
            <person name="Lage O."/>
            <person name="Lobo-Da-Cunha A."/>
            <person name="Egas C."/>
            <person name="Da Costa M.S."/>
        </authorList>
    </citation>
    <scope>NUCLEOTIDE SEQUENCE [LARGE SCALE GENOMIC DNA]</scope>
    <source>
        <strain evidence="10 11">SPSPC-11</strain>
    </source>
</reference>
<keyword evidence="11" id="KW-1185">Reference proteome</keyword>
<keyword evidence="6 7" id="KW-0472">Membrane</keyword>
<evidence type="ECO:0000313" key="10">
    <source>
        <dbReference type="EMBL" id="PKQ69328.1"/>
    </source>
</evidence>